<dbReference type="KEGG" id="ctae:BGI42_09390"/>
<accession>A0A1D7XKP4</accession>
<keyword evidence="1" id="KW-0472">Membrane</keyword>
<dbReference type="AlphaFoldDB" id="A0A1D7XKP4"/>
<dbReference type="RefSeq" id="WP_069680065.1">
    <property type="nucleotide sequence ID" value="NZ_CP017253.2"/>
</dbReference>
<reference evidence="3" key="1">
    <citation type="submission" date="2016-09" db="EMBL/GenBank/DDBJ databases">
        <title>Genomics of Clostridium taeniosporum, an organism which forms endospores with ribbon-like appendages.</title>
        <authorList>
            <person name="Walker J.R."/>
        </authorList>
    </citation>
    <scope>NUCLEOTIDE SEQUENCE [LARGE SCALE GENOMIC DNA]</scope>
    <source>
        <strain evidence="3">1/k</strain>
    </source>
</reference>
<name>A0A1D7XKP4_9CLOT</name>
<dbReference type="Proteomes" id="UP000094652">
    <property type="component" value="Chromosome"/>
</dbReference>
<dbReference type="EMBL" id="CP017253">
    <property type="protein sequence ID" value="AOR23925.1"/>
    <property type="molecule type" value="Genomic_DNA"/>
</dbReference>
<keyword evidence="1" id="KW-0812">Transmembrane</keyword>
<feature type="transmembrane region" description="Helical" evidence="1">
    <location>
        <begin position="6"/>
        <end position="28"/>
    </location>
</feature>
<gene>
    <name evidence="2" type="ORF">BGI42_09390</name>
</gene>
<evidence type="ECO:0000256" key="1">
    <source>
        <dbReference type="SAM" id="Phobius"/>
    </source>
</evidence>
<organism evidence="2 3">
    <name type="scientific">Clostridium taeniosporum</name>
    <dbReference type="NCBI Taxonomy" id="394958"/>
    <lineage>
        <taxon>Bacteria</taxon>
        <taxon>Bacillati</taxon>
        <taxon>Bacillota</taxon>
        <taxon>Clostridia</taxon>
        <taxon>Eubacteriales</taxon>
        <taxon>Clostridiaceae</taxon>
        <taxon>Clostridium</taxon>
    </lineage>
</organism>
<keyword evidence="1" id="KW-1133">Transmembrane helix</keyword>
<keyword evidence="3" id="KW-1185">Reference proteome</keyword>
<evidence type="ECO:0000313" key="2">
    <source>
        <dbReference type="EMBL" id="AOR23925.1"/>
    </source>
</evidence>
<dbReference type="NCBIfam" id="TIGR02532">
    <property type="entry name" value="IV_pilin_GFxxxE"/>
    <property type="match status" value="1"/>
</dbReference>
<protein>
    <submittedName>
        <fullName evidence="2">Prepilin-type cleavage/methylation domain-containing protein</fullName>
    </submittedName>
</protein>
<dbReference type="Pfam" id="PF07963">
    <property type="entry name" value="N_methyl"/>
    <property type="match status" value="1"/>
</dbReference>
<dbReference type="InterPro" id="IPR012902">
    <property type="entry name" value="N_methyl_site"/>
</dbReference>
<evidence type="ECO:0000313" key="3">
    <source>
        <dbReference type="Proteomes" id="UP000094652"/>
    </source>
</evidence>
<dbReference type="OrthoDB" id="1937102at2"/>
<sequence>MKHKGFTLIEVIASLSIILIIFSLTASVKDINSVISNKIEWESVLYDVENLFTYSKAYCKKNKINGEIQVDNIRNKIIFSPNDRKRIKQVILPNWMKIFTKNECMQVKSNGHINQGKTIGFKDYKNNMYEITVLPGIDYININEVCRRKDF</sequence>
<proteinExistence type="predicted"/>
<dbReference type="STRING" id="394958.BGI42_09390"/>